<dbReference type="EMBL" id="LAZR01048078">
    <property type="protein sequence ID" value="KKK92743.1"/>
    <property type="molecule type" value="Genomic_DNA"/>
</dbReference>
<gene>
    <name evidence="1" type="ORF">LCGC14_2699860</name>
</gene>
<feature type="non-terminal residue" evidence="1">
    <location>
        <position position="1"/>
    </location>
</feature>
<comment type="caution">
    <text evidence="1">The sequence shown here is derived from an EMBL/GenBank/DDBJ whole genome shotgun (WGS) entry which is preliminary data.</text>
</comment>
<dbReference type="AlphaFoldDB" id="A0A0F8ZG40"/>
<evidence type="ECO:0000313" key="1">
    <source>
        <dbReference type="EMBL" id="KKK92743.1"/>
    </source>
</evidence>
<protein>
    <submittedName>
        <fullName evidence="1">Uncharacterized protein</fullName>
    </submittedName>
</protein>
<proteinExistence type="predicted"/>
<reference evidence="1" key="1">
    <citation type="journal article" date="2015" name="Nature">
        <title>Complex archaea that bridge the gap between prokaryotes and eukaryotes.</title>
        <authorList>
            <person name="Spang A."/>
            <person name="Saw J.H."/>
            <person name="Jorgensen S.L."/>
            <person name="Zaremba-Niedzwiedzka K."/>
            <person name="Martijn J."/>
            <person name="Lind A.E."/>
            <person name="van Eijk R."/>
            <person name="Schleper C."/>
            <person name="Guy L."/>
            <person name="Ettema T.J."/>
        </authorList>
    </citation>
    <scope>NUCLEOTIDE SEQUENCE</scope>
</reference>
<organism evidence="1">
    <name type="scientific">marine sediment metagenome</name>
    <dbReference type="NCBI Taxonomy" id="412755"/>
    <lineage>
        <taxon>unclassified sequences</taxon>
        <taxon>metagenomes</taxon>
        <taxon>ecological metagenomes</taxon>
    </lineage>
</organism>
<sequence>GVVRIKIHKPSGELATVVAAPDKFLVDGEAPDVAVHEDGTVYALDYDRKTIRIFEPK</sequence>
<accession>A0A0F8ZG40</accession>
<name>A0A0F8ZG40_9ZZZZ</name>